<dbReference type="Gene3D" id="3.40.50.970">
    <property type="match status" value="1"/>
</dbReference>
<dbReference type="InterPro" id="IPR029061">
    <property type="entry name" value="THDP-binding"/>
</dbReference>
<dbReference type="Proteomes" id="UP000321272">
    <property type="component" value="Chromosome"/>
</dbReference>
<reference evidence="7 8" key="1">
    <citation type="submission" date="2019-06" db="EMBL/GenBank/DDBJ databases">
        <title>Genome analyses of bacteria isolated from kimchi.</title>
        <authorList>
            <person name="Lee S."/>
            <person name="Ahn S."/>
            <person name="Roh S."/>
        </authorList>
    </citation>
    <scope>NUCLEOTIDE SEQUENCE [LARGE SCALE GENOMIC DNA]</scope>
    <source>
        <strain evidence="7 8">CBA4606</strain>
    </source>
</reference>
<evidence type="ECO:0000256" key="3">
    <source>
        <dbReference type="ARBA" id="ARBA00023052"/>
    </source>
</evidence>
<dbReference type="CDD" id="cd02000">
    <property type="entry name" value="TPP_E1_PDC_ADC_BCADC"/>
    <property type="match status" value="1"/>
</dbReference>
<dbReference type="RefSeq" id="WP_147184914.1">
    <property type="nucleotide sequence ID" value="NZ_CP042382.1"/>
</dbReference>
<evidence type="ECO:0000313" key="7">
    <source>
        <dbReference type="EMBL" id="QEA39866.1"/>
    </source>
</evidence>
<feature type="region of interest" description="Disordered" evidence="5">
    <location>
        <begin position="381"/>
        <end position="415"/>
    </location>
</feature>
<comment type="cofactor">
    <cofactor evidence="1 4">
        <name>thiamine diphosphate</name>
        <dbReference type="ChEBI" id="CHEBI:58937"/>
    </cofactor>
</comment>
<dbReference type="EMBL" id="CP042382">
    <property type="protein sequence ID" value="QEA39866.1"/>
    <property type="molecule type" value="Genomic_DNA"/>
</dbReference>
<dbReference type="EC" id="1.2.4.4" evidence="4"/>
<sequence length="415" mass="47046">MTTKQRQDVIHEAKFMDGDEFHIAVFKLLQQDGTLYDGAKAPKLDKEKALRIYRAMLFTRVLDERMLAAQRQGRLSFYMQCTGEEAAVVGSTAALDDDDMIMAQYREQAALAYRGFSVDEFMNQMFGNEKDYGKGRQMPIHYGSAKLNYMTISSPLATQIPQAAGYAYGQKMAGQENCTLVYFGEGAASEGDFHAALNMATVHHAPVIFFCRNNGYAISTPAVEQFAADGVAPRAFGYKMRVIRVDGNDLLAVYQATLEARHHVVKHHHPVLIEAMTYRLAAHSSSDDPSGYRSKKEEEAWREKDPILRMRRWLESKKWWSEEEEKSLQEDMRKDVLDTMKRAQKLPPPTLDSLFTDVYARPTPALKAQFEQLKAHIRKYPEAYPKSADRLDDTSLDDTRPELEDSTNIAAKGEA</sequence>
<dbReference type="SUPFAM" id="SSF52518">
    <property type="entry name" value="Thiamin diphosphate-binding fold (THDP-binding)"/>
    <property type="match status" value="1"/>
</dbReference>
<dbReference type="GO" id="GO:0009083">
    <property type="term" value="P:branched-chain amino acid catabolic process"/>
    <property type="evidence" value="ECO:0007669"/>
    <property type="project" value="TreeGrafter"/>
</dbReference>
<proteinExistence type="inferred from homology"/>
<dbReference type="FunFam" id="3.40.50.970:FF:000055">
    <property type="entry name" value="2-oxoisovalerate dehydrogenase subunit alpha"/>
    <property type="match status" value="1"/>
</dbReference>
<dbReference type="PANTHER" id="PTHR43380">
    <property type="entry name" value="2-OXOISOVALERATE DEHYDROGENASE SUBUNIT ALPHA, MITOCHONDRIAL"/>
    <property type="match status" value="1"/>
</dbReference>
<organism evidence="7 8">
    <name type="scientific">Pistricoccus aurantiacus</name>
    <dbReference type="NCBI Taxonomy" id="1883414"/>
    <lineage>
        <taxon>Bacteria</taxon>
        <taxon>Pseudomonadati</taxon>
        <taxon>Pseudomonadota</taxon>
        <taxon>Gammaproteobacteria</taxon>
        <taxon>Oceanospirillales</taxon>
        <taxon>Halomonadaceae</taxon>
        <taxon>Pistricoccus</taxon>
    </lineage>
</organism>
<dbReference type="Pfam" id="PF00676">
    <property type="entry name" value="E1_dh"/>
    <property type="match status" value="1"/>
</dbReference>
<evidence type="ECO:0000256" key="1">
    <source>
        <dbReference type="ARBA" id="ARBA00001964"/>
    </source>
</evidence>
<comment type="catalytic activity">
    <reaction evidence="4">
        <text>N(6)-[(R)-lipoyl]-L-lysyl-[protein] + 3-methyl-2-oxobutanoate + H(+) = N(6)-[(R)-S(8)-2-methylpropanoyldihydrolipoyl]-L-lysyl-[protein] + CO2</text>
        <dbReference type="Rhea" id="RHEA:13457"/>
        <dbReference type="Rhea" id="RHEA-COMP:10474"/>
        <dbReference type="Rhea" id="RHEA-COMP:10497"/>
        <dbReference type="ChEBI" id="CHEBI:11851"/>
        <dbReference type="ChEBI" id="CHEBI:15378"/>
        <dbReference type="ChEBI" id="CHEBI:16526"/>
        <dbReference type="ChEBI" id="CHEBI:83099"/>
        <dbReference type="ChEBI" id="CHEBI:83142"/>
        <dbReference type="EC" id="1.2.4.4"/>
    </reaction>
</comment>
<evidence type="ECO:0000313" key="8">
    <source>
        <dbReference type="Proteomes" id="UP000321272"/>
    </source>
</evidence>
<keyword evidence="8" id="KW-1185">Reference proteome</keyword>
<dbReference type="KEGG" id="paur:FGL86_12835"/>
<evidence type="ECO:0000256" key="4">
    <source>
        <dbReference type="RuleBase" id="RU365014"/>
    </source>
</evidence>
<dbReference type="OrthoDB" id="9766715at2"/>
<comment type="similarity">
    <text evidence="4">Belongs to the BCKDHA family.</text>
</comment>
<protein>
    <recommendedName>
        <fullName evidence="4">2-oxoisovalerate dehydrogenase subunit alpha</fullName>
        <ecNumber evidence="4">1.2.4.4</ecNumber>
    </recommendedName>
    <alternativeName>
        <fullName evidence="4">Branched-chain alpha-keto acid dehydrogenase E1 component alpha chain</fullName>
    </alternativeName>
</protein>
<gene>
    <name evidence="7" type="ORF">FGL86_12835</name>
</gene>
<keyword evidence="3 4" id="KW-0786">Thiamine pyrophosphate</keyword>
<evidence type="ECO:0000256" key="2">
    <source>
        <dbReference type="ARBA" id="ARBA00023002"/>
    </source>
</evidence>
<keyword evidence="2 4" id="KW-0560">Oxidoreductase</keyword>
<name>A0A5B8STA7_9GAMM</name>
<dbReference type="InterPro" id="IPR050771">
    <property type="entry name" value="Alpha-ketoacid_DH_E1_comp"/>
</dbReference>
<feature type="domain" description="Dehydrogenase E1 component" evidence="6">
    <location>
        <begin position="53"/>
        <end position="350"/>
    </location>
</feature>
<dbReference type="AlphaFoldDB" id="A0A5B8STA7"/>
<feature type="compositionally biased region" description="Basic and acidic residues" evidence="5">
    <location>
        <begin position="387"/>
        <end position="403"/>
    </location>
</feature>
<dbReference type="InterPro" id="IPR001017">
    <property type="entry name" value="DH_E1"/>
</dbReference>
<comment type="function">
    <text evidence="4">The branched-chain alpha-keto dehydrogenase complex catalyzes the overall conversion of alpha-keto acids to acyl-CoA and CO(2). It contains multiple copies of three enzymatic components: branched-chain alpha-keto acid decarboxylase (E1), lipoamide acyltransferase (E2) and lipoamide dehydrogenase (E3).</text>
</comment>
<dbReference type="PANTHER" id="PTHR43380:SF1">
    <property type="entry name" value="2-OXOISOVALERATE DEHYDROGENASE SUBUNIT ALPHA, MITOCHONDRIAL"/>
    <property type="match status" value="1"/>
</dbReference>
<evidence type="ECO:0000259" key="6">
    <source>
        <dbReference type="Pfam" id="PF00676"/>
    </source>
</evidence>
<evidence type="ECO:0000256" key="5">
    <source>
        <dbReference type="SAM" id="MobiDB-lite"/>
    </source>
</evidence>
<accession>A0A5B8STA7</accession>
<dbReference type="GO" id="GO:0003863">
    <property type="term" value="F:branched-chain 2-oxo acid dehydrogenase activity"/>
    <property type="evidence" value="ECO:0007669"/>
    <property type="project" value="UniProtKB-EC"/>
</dbReference>